<evidence type="ECO:0000256" key="1">
    <source>
        <dbReference type="ARBA" id="ARBA00022801"/>
    </source>
</evidence>
<dbReference type="PROSITE" id="PS00893">
    <property type="entry name" value="NUDIX_BOX"/>
    <property type="match status" value="1"/>
</dbReference>
<evidence type="ECO:0000313" key="5">
    <source>
        <dbReference type="Proteomes" id="UP001224890"/>
    </source>
</evidence>
<dbReference type="Gene3D" id="3.90.79.10">
    <property type="entry name" value="Nucleoside Triphosphate Pyrophosphohydrolase"/>
    <property type="match status" value="1"/>
</dbReference>
<feature type="region of interest" description="Disordered" evidence="2">
    <location>
        <begin position="179"/>
        <end position="206"/>
    </location>
</feature>
<dbReference type="GO" id="GO:0035539">
    <property type="term" value="F:8-oxo-7,8-dihydrodeoxyguanosine triphosphate pyrophosphatase activity"/>
    <property type="evidence" value="ECO:0007669"/>
    <property type="project" value="TreeGrafter"/>
</dbReference>
<proteinExistence type="predicted"/>
<evidence type="ECO:0000256" key="2">
    <source>
        <dbReference type="SAM" id="MobiDB-lite"/>
    </source>
</evidence>
<name>A0AAJ0AM14_9PEZI</name>
<organism evidence="4 5">
    <name type="scientific">Colletotrichum godetiae</name>
    <dbReference type="NCBI Taxonomy" id="1209918"/>
    <lineage>
        <taxon>Eukaryota</taxon>
        <taxon>Fungi</taxon>
        <taxon>Dikarya</taxon>
        <taxon>Ascomycota</taxon>
        <taxon>Pezizomycotina</taxon>
        <taxon>Sordariomycetes</taxon>
        <taxon>Hypocreomycetidae</taxon>
        <taxon>Glomerellales</taxon>
        <taxon>Glomerellaceae</taxon>
        <taxon>Colletotrichum</taxon>
        <taxon>Colletotrichum acutatum species complex</taxon>
    </lineage>
</organism>
<dbReference type="AlphaFoldDB" id="A0AAJ0AM14"/>
<protein>
    <submittedName>
        <fullName evidence="4">NUDIX hydrolase domain-like protein</fullName>
    </submittedName>
</protein>
<dbReference type="CDD" id="cd04678">
    <property type="entry name" value="NUDIX_MTH2_Nudt15"/>
    <property type="match status" value="1"/>
</dbReference>
<dbReference type="InterPro" id="IPR020084">
    <property type="entry name" value="NUDIX_hydrolase_CS"/>
</dbReference>
<comment type="caution">
    <text evidence="4">The sequence shown here is derived from an EMBL/GenBank/DDBJ whole genome shotgun (WGS) entry which is preliminary data.</text>
</comment>
<dbReference type="Proteomes" id="UP001224890">
    <property type="component" value="Unassembled WGS sequence"/>
</dbReference>
<dbReference type="InterPro" id="IPR000086">
    <property type="entry name" value="NUDIX_hydrolase_dom"/>
</dbReference>
<evidence type="ECO:0000313" key="4">
    <source>
        <dbReference type="EMBL" id="KAK1676380.1"/>
    </source>
</evidence>
<keyword evidence="5" id="KW-1185">Reference proteome</keyword>
<dbReference type="Pfam" id="PF00293">
    <property type="entry name" value="NUDIX"/>
    <property type="match status" value="1"/>
</dbReference>
<reference evidence="4" key="1">
    <citation type="submission" date="2021-06" db="EMBL/GenBank/DDBJ databases">
        <title>Comparative genomics, transcriptomics and evolutionary studies reveal genomic signatures of adaptation to plant cell wall in hemibiotrophic fungi.</title>
        <authorList>
            <consortium name="DOE Joint Genome Institute"/>
            <person name="Baroncelli R."/>
            <person name="Diaz J.F."/>
            <person name="Benocci T."/>
            <person name="Peng M."/>
            <person name="Battaglia E."/>
            <person name="Haridas S."/>
            <person name="Andreopoulos W."/>
            <person name="Labutti K."/>
            <person name="Pangilinan J."/>
            <person name="Floch G.L."/>
            <person name="Makela M.R."/>
            <person name="Henrissat B."/>
            <person name="Grigoriev I.V."/>
            <person name="Crouch J.A."/>
            <person name="De Vries R.P."/>
            <person name="Sukno S.A."/>
            <person name="Thon M.R."/>
        </authorList>
    </citation>
    <scope>NUCLEOTIDE SEQUENCE</scope>
    <source>
        <strain evidence="4">CBS 193.32</strain>
    </source>
</reference>
<sequence>MATPTSNDPKHQFPRVGVTAIIERNGKVIVGKRMGSHGSGMLQMPGGHQEKGERHFECAVREIKEETDLDIEAIEYGPVTEDIFEEEGRQYTTVHVWCKMIDESQEPKLMEENKCEGWKWMSAQELRDSVRRDEAFLPVKHLVEQQGGANKVLEILEERAEAYETAVRLSEQAKLDEEAKLDVEAKLDGQTKLDEQRREEEADTAQ</sequence>
<dbReference type="PROSITE" id="PS51462">
    <property type="entry name" value="NUDIX"/>
    <property type="match status" value="1"/>
</dbReference>
<gene>
    <name evidence="4" type="ORF">BDP55DRAFT_115013</name>
</gene>
<dbReference type="PANTHER" id="PTHR16099:SF5">
    <property type="entry name" value="NUCLEOTIDE TRIPHOSPHATE DIPHOSPHATASE NUDT15"/>
    <property type="match status" value="1"/>
</dbReference>
<dbReference type="GeneID" id="85449936"/>
<dbReference type="GO" id="GO:0006203">
    <property type="term" value="P:dGTP catabolic process"/>
    <property type="evidence" value="ECO:0007669"/>
    <property type="project" value="TreeGrafter"/>
</dbReference>
<evidence type="ECO:0000259" key="3">
    <source>
        <dbReference type="PROSITE" id="PS51462"/>
    </source>
</evidence>
<feature type="compositionally biased region" description="Basic and acidic residues" evidence="2">
    <location>
        <begin position="179"/>
        <end position="200"/>
    </location>
</feature>
<dbReference type="FunFam" id="3.90.79.10:FF:000060">
    <property type="entry name" value="Nudix hydrolase 1"/>
    <property type="match status" value="1"/>
</dbReference>
<feature type="domain" description="Nudix hydrolase" evidence="3">
    <location>
        <begin position="13"/>
        <end position="142"/>
    </location>
</feature>
<accession>A0AAJ0AM14</accession>
<keyword evidence="1 4" id="KW-0378">Hydrolase</keyword>
<dbReference type="InterPro" id="IPR015797">
    <property type="entry name" value="NUDIX_hydrolase-like_dom_sf"/>
</dbReference>
<dbReference type="EMBL" id="JAHMHR010000018">
    <property type="protein sequence ID" value="KAK1676380.1"/>
    <property type="molecule type" value="Genomic_DNA"/>
</dbReference>
<dbReference type="GO" id="GO:0005829">
    <property type="term" value="C:cytosol"/>
    <property type="evidence" value="ECO:0007669"/>
    <property type="project" value="TreeGrafter"/>
</dbReference>
<dbReference type="SUPFAM" id="SSF55811">
    <property type="entry name" value="Nudix"/>
    <property type="match status" value="1"/>
</dbReference>
<dbReference type="RefSeq" id="XP_060430383.1">
    <property type="nucleotide sequence ID" value="XM_060565410.1"/>
</dbReference>
<dbReference type="PANTHER" id="PTHR16099">
    <property type="entry name" value="8-OXO-DGTP DIPHOSPHATES NUDT15"/>
    <property type="match status" value="1"/>
</dbReference>